<evidence type="ECO:0008006" key="3">
    <source>
        <dbReference type="Google" id="ProtNLM"/>
    </source>
</evidence>
<dbReference type="HOGENOM" id="CLU_049016_0_0_0"/>
<protein>
    <recommendedName>
        <fullName evidence="3">Porin</fullName>
    </recommendedName>
</protein>
<evidence type="ECO:0000313" key="1">
    <source>
        <dbReference type="EMBL" id="GAK56450.1"/>
    </source>
</evidence>
<gene>
    <name evidence="1" type="ORF">U27_03412</name>
</gene>
<organism evidence="1 2">
    <name type="scientific">Vecturithrix granuli</name>
    <dbReference type="NCBI Taxonomy" id="1499967"/>
    <lineage>
        <taxon>Bacteria</taxon>
        <taxon>Candidatus Moduliflexota</taxon>
        <taxon>Candidatus Vecturitrichia</taxon>
        <taxon>Candidatus Vecturitrichales</taxon>
        <taxon>Candidatus Vecturitrichaceae</taxon>
        <taxon>Candidatus Vecturithrix</taxon>
    </lineage>
</organism>
<dbReference type="EMBL" id="DF820464">
    <property type="protein sequence ID" value="GAK56450.1"/>
    <property type="molecule type" value="Genomic_DNA"/>
</dbReference>
<evidence type="ECO:0000313" key="2">
    <source>
        <dbReference type="Proteomes" id="UP000030661"/>
    </source>
</evidence>
<dbReference type="SUPFAM" id="SSF56935">
    <property type="entry name" value="Porins"/>
    <property type="match status" value="1"/>
</dbReference>
<dbReference type="Gene3D" id="2.40.160.10">
    <property type="entry name" value="Porin"/>
    <property type="match status" value="1"/>
</dbReference>
<reference evidence="1 2" key="1">
    <citation type="journal article" date="2015" name="PeerJ">
        <title>First genomic representation of candidate bacterial phylum KSB3 points to enhanced environmental sensing as a trigger of wastewater bulking.</title>
        <authorList>
            <person name="Sekiguchi Y."/>
            <person name="Ohashi A."/>
            <person name="Parks D.H."/>
            <person name="Yamauchi T."/>
            <person name="Tyson G.W."/>
            <person name="Hugenholtz P."/>
        </authorList>
    </citation>
    <scope>NUCLEOTIDE SEQUENCE [LARGE SCALE GENOMIC DNA]</scope>
</reference>
<dbReference type="InterPro" id="IPR023614">
    <property type="entry name" value="Porin_dom_sf"/>
</dbReference>
<keyword evidence="2" id="KW-1185">Reference proteome</keyword>
<proteinExistence type="predicted"/>
<dbReference type="AlphaFoldDB" id="A0A081BVU5"/>
<dbReference type="STRING" id="1499967.U27_03412"/>
<accession>A0A081BVU5</accession>
<sequence>MKKFIRSFIIILPIVMVKSLFAFDGEMTLGGKNIDVHGFISQGYLHSDGNNVFADTEDGTFQFNEAGLNFSTDVTDRLRIGLQLFSRDLGDLSNNEIQLDWAYGDYRWRDWVGFRAGKIKIPYGFYNETRDIDLLRTSVFLPASIYYEGERDIVNALQGVGVYGDLALKWVGSLSYQFQWGQQKVFEDGSTAKYEADQEQTTVAAIEEIDLGDIYTFSVEWETPIPGLRFKEFFMTSDRSLEIRIVEENSEDEEYDSALSSRRTEDIETVILSGEYNWNAITVATEYATSQKGKEGYYASLSYRVNDWIECGLYYSVYYPYKDDKDGSELEAQGRSAHQAWQKEWVLTSRFDINDHWIWKIEGHFINGTGQILSDDNPEGLDENSYLLAVKTTYHF</sequence>
<dbReference type="eggNOG" id="COG3203">
    <property type="taxonomic scope" value="Bacteria"/>
</dbReference>
<dbReference type="Proteomes" id="UP000030661">
    <property type="component" value="Unassembled WGS sequence"/>
</dbReference>
<name>A0A081BVU5_VECG1</name>